<proteinExistence type="predicted"/>
<sequence>MLKAPLGTKGSWGWKGIWEGIQLLNKGLRWNVGDGNLINNVWTDSWMYPFPLFSTPKKKIAGGHSIQVYLHFRLLFDFIGSFFCLIFLRQALLLAPFKGPCF</sequence>
<comment type="caution">
    <text evidence="2">The sequence shown here is derived from an EMBL/GenBank/DDBJ whole genome shotgun (WGS) entry which is preliminary data.</text>
</comment>
<accession>A0A7J6WUF7</accession>
<protein>
    <submittedName>
        <fullName evidence="2">Uncharacterized protein</fullName>
    </submittedName>
</protein>
<evidence type="ECO:0000313" key="2">
    <source>
        <dbReference type="EMBL" id="KAF5201054.1"/>
    </source>
</evidence>
<dbReference type="EMBL" id="JABWDY010009931">
    <property type="protein sequence ID" value="KAF5201054.1"/>
    <property type="molecule type" value="Genomic_DNA"/>
</dbReference>
<keyword evidence="1" id="KW-1133">Transmembrane helix</keyword>
<keyword evidence="1" id="KW-0472">Membrane</keyword>
<reference evidence="2 3" key="1">
    <citation type="submission" date="2020-06" db="EMBL/GenBank/DDBJ databases">
        <title>Transcriptomic and genomic resources for Thalictrum thalictroides and T. hernandezii: Facilitating candidate gene discovery in an emerging model plant lineage.</title>
        <authorList>
            <person name="Arias T."/>
            <person name="Riano-Pachon D.M."/>
            <person name="Di Stilio V.S."/>
        </authorList>
    </citation>
    <scope>NUCLEOTIDE SEQUENCE [LARGE SCALE GENOMIC DNA]</scope>
    <source>
        <strain evidence="3">cv. WT478/WT964</strain>
        <tissue evidence="2">Leaves</tissue>
    </source>
</reference>
<keyword evidence="3" id="KW-1185">Reference proteome</keyword>
<organism evidence="2 3">
    <name type="scientific">Thalictrum thalictroides</name>
    <name type="common">Rue-anemone</name>
    <name type="synonym">Anemone thalictroides</name>
    <dbReference type="NCBI Taxonomy" id="46969"/>
    <lineage>
        <taxon>Eukaryota</taxon>
        <taxon>Viridiplantae</taxon>
        <taxon>Streptophyta</taxon>
        <taxon>Embryophyta</taxon>
        <taxon>Tracheophyta</taxon>
        <taxon>Spermatophyta</taxon>
        <taxon>Magnoliopsida</taxon>
        <taxon>Ranunculales</taxon>
        <taxon>Ranunculaceae</taxon>
        <taxon>Thalictroideae</taxon>
        <taxon>Thalictrum</taxon>
    </lineage>
</organism>
<dbReference type="OrthoDB" id="1739838at2759"/>
<dbReference type="AlphaFoldDB" id="A0A7J6WUF7"/>
<dbReference type="Proteomes" id="UP000554482">
    <property type="component" value="Unassembled WGS sequence"/>
</dbReference>
<evidence type="ECO:0000313" key="3">
    <source>
        <dbReference type="Proteomes" id="UP000554482"/>
    </source>
</evidence>
<gene>
    <name evidence="2" type="ORF">FRX31_009362</name>
</gene>
<feature type="transmembrane region" description="Helical" evidence="1">
    <location>
        <begin position="74"/>
        <end position="97"/>
    </location>
</feature>
<name>A0A7J6WUF7_THATH</name>
<evidence type="ECO:0000256" key="1">
    <source>
        <dbReference type="SAM" id="Phobius"/>
    </source>
</evidence>
<keyword evidence="1" id="KW-0812">Transmembrane</keyword>